<reference evidence="6 7" key="1">
    <citation type="journal article" date="2018" name="Sci. Data">
        <title>The draft genome sequence of cork oak.</title>
        <authorList>
            <person name="Ramos A.M."/>
            <person name="Usie A."/>
            <person name="Barbosa P."/>
            <person name="Barros P.M."/>
            <person name="Capote T."/>
            <person name="Chaves I."/>
            <person name="Simoes F."/>
            <person name="Abreu I."/>
            <person name="Carrasquinho I."/>
            <person name="Faro C."/>
            <person name="Guimaraes J.B."/>
            <person name="Mendonca D."/>
            <person name="Nobrega F."/>
            <person name="Rodrigues L."/>
            <person name="Saibo N.J.M."/>
            <person name="Varela M.C."/>
            <person name="Egas C."/>
            <person name="Matos J."/>
            <person name="Miguel C.M."/>
            <person name="Oliveira M.M."/>
            <person name="Ricardo C.P."/>
            <person name="Goncalves S."/>
        </authorList>
    </citation>
    <scope>NUCLEOTIDE SEQUENCE [LARGE SCALE GENOMIC DNA]</scope>
    <source>
        <strain evidence="7">cv. HL8</strain>
    </source>
</reference>
<dbReference type="PANTHER" id="PTHR46477">
    <property type="entry name" value="CYSTEINE/HISTIDINE-RICH C1 DOMAIN FAMILY PROTEIN"/>
    <property type="match status" value="1"/>
</dbReference>
<dbReference type="EC" id="2.4.1.-" evidence="4"/>
<evidence type="ECO:0000313" key="7">
    <source>
        <dbReference type="Proteomes" id="UP000237347"/>
    </source>
</evidence>
<dbReference type="InterPro" id="IPR002495">
    <property type="entry name" value="Glyco_trans_8"/>
</dbReference>
<dbReference type="GO" id="GO:0016757">
    <property type="term" value="F:glycosyltransferase activity"/>
    <property type="evidence" value="ECO:0007669"/>
    <property type="project" value="UniProtKB-KW"/>
</dbReference>
<dbReference type="SUPFAM" id="SSF57889">
    <property type="entry name" value="Cysteine-rich domain"/>
    <property type="match status" value="2"/>
</dbReference>
<organism evidence="6 7">
    <name type="scientific">Quercus suber</name>
    <name type="common">Cork oak</name>
    <dbReference type="NCBI Taxonomy" id="58331"/>
    <lineage>
        <taxon>Eukaryota</taxon>
        <taxon>Viridiplantae</taxon>
        <taxon>Streptophyta</taxon>
        <taxon>Embryophyta</taxon>
        <taxon>Tracheophyta</taxon>
        <taxon>Spermatophyta</taxon>
        <taxon>Magnoliopsida</taxon>
        <taxon>eudicotyledons</taxon>
        <taxon>Gunneridae</taxon>
        <taxon>Pentapetalae</taxon>
        <taxon>rosids</taxon>
        <taxon>fabids</taxon>
        <taxon>Fagales</taxon>
        <taxon>Fagaceae</taxon>
        <taxon>Quercus</taxon>
    </lineage>
</organism>
<feature type="domain" description="DC1" evidence="5">
    <location>
        <begin position="171"/>
        <end position="214"/>
    </location>
</feature>
<comment type="similarity">
    <text evidence="4">Belongs to the glycosyltransferase 8 family.</text>
</comment>
<accession>A0AAW0LFY3</accession>
<keyword evidence="1" id="KW-0328">Glycosyltransferase</keyword>
<protein>
    <recommendedName>
        <fullName evidence="4">Hexosyltransferase</fullName>
        <ecNumber evidence="4">2.4.1.-</ecNumber>
    </recommendedName>
</protein>
<dbReference type="Gene3D" id="3.90.550.10">
    <property type="entry name" value="Spore Coat Polysaccharide Biosynthesis Protein SpsA, Chain A"/>
    <property type="match status" value="1"/>
</dbReference>
<dbReference type="Gramene" id="rna-CFP56_47093">
    <property type="protein sequence ID" value="cds-POF06721.1"/>
    <property type="gene ID" value="gene-CFP56_47093"/>
</dbReference>
<comment type="caution">
    <text evidence="6">The sequence shown here is derived from an EMBL/GenBank/DDBJ whole genome shotgun (WGS) entry which is preliminary data.</text>
</comment>
<dbReference type="InterPro" id="IPR029044">
    <property type="entry name" value="Nucleotide-diphossugar_trans"/>
</dbReference>
<dbReference type="EMBL" id="PKMF04000108">
    <property type="protein sequence ID" value="KAK7849791.1"/>
    <property type="molecule type" value="Genomic_DNA"/>
</dbReference>
<evidence type="ECO:0000256" key="2">
    <source>
        <dbReference type="ARBA" id="ARBA00022679"/>
    </source>
</evidence>
<keyword evidence="3" id="KW-0677">Repeat</keyword>
<dbReference type="Pfam" id="PF01501">
    <property type="entry name" value="Glyco_transf_8"/>
    <property type="match status" value="1"/>
</dbReference>
<sequence length="382" mass="44040">MAPNITTKPVSMPSKAYVTFLAGNEDHVKGVVGLAKSLREVKAKYPLVVAILPDVPEDHREILVSQGCIVREIEPVYPPENQTQFAMAYYVINYSKLRIWEFVEYSKMIYLDRDIQVFENIDHLFDLPDNHFYAVFAKDEEHKKKIMAKNALKMKNQISNCMGKNRTCPKKHELKLDNNPNSKRYICNGCKEYGSNGMRYRCGDCNYTLHKDCMFSKPITTHEIFKDFIFKFCNACGKHVKGFIYHCPEKDLDLHPCCLNLMKEFQIDHVKFHLRETKSKCIFCNQIDLSGIEVWSYVSECGEYNVHVSCIRELIVEELENGTTDILALKNLGLPIQRRLKRNSGMGKMCLKILKIFLKTIISILLGDPTTFISLLVDLANN</sequence>
<keyword evidence="7" id="KW-1185">Reference proteome</keyword>
<dbReference type="Proteomes" id="UP000237347">
    <property type="component" value="Unassembled WGS sequence"/>
</dbReference>
<dbReference type="Pfam" id="PF03107">
    <property type="entry name" value="C1_2"/>
    <property type="match status" value="1"/>
</dbReference>
<evidence type="ECO:0000256" key="4">
    <source>
        <dbReference type="RuleBase" id="RU362027"/>
    </source>
</evidence>
<evidence type="ECO:0000256" key="3">
    <source>
        <dbReference type="ARBA" id="ARBA00022737"/>
    </source>
</evidence>
<proteinExistence type="inferred from homology"/>
<name>A0AAW0LFY3_QUESU</name>
<dbReference type="PANTHER" id="PTHR46477:SF5">
    <property type="entry name" value="PHORBOL-ESTER_DAG-TYPE DOMAIN-CONTAINING PROTEIN"/>
    <property type="match status" value="1"/>
</dbReference>
<dbReference type="AlphaFoldDB" id="A0AAW0LFY3"/>
<dbReference type="InterPro" id="IPR004146">
    <property type="entry name" value="DC1"/>
</dbReference>
<dbReference type="Gramene" id="rna-CFP56_76880">
    <property type="protein sequence ID" value="cds-POE73733.1"/>
    <property type="gene ID" value="gene-CFP56_76880"/>
</dbReference>
<dbReference type="SUPFAM" id="SSF53448">
    <property type="entry name" value="Nucleotide-diphospho-sugar transferases"/>
    <property type="match status" value="1"/>
</dbReference>
<evidence type="ECO:0000256" key="1">
    <source>
        <dbReference type="ARBA" id="ARBA00022676"/>
    </source>
</evidence>
<dbReference type="InterPro" id="IPR046349">
    <property type="entry name" value="C1-like_sf"/>
</dbReference>
<evidence type="ECO:0000313" key="6">
    <source>
        <dbReference type="EMBL" id="KAK7849791.1"/>
    </source>
</evidence>
<gene>
    <name evidence="6" type="primary">GOLS1_3</name>
    <name evidence="6" type="ORF">CFP56_002281</name>
</gene>
<keyword evidence="2" id="KW-0808">Transferase</keyword>
<evidence type="ECO:0000259" key="5">
    <source>
        <dbReference type="Pfam" id="PF03107"/>
    </source>
</evidence>